<organism evidence="6 7">
    <name type="scientific">Taeniopygia guttata</name>
    <name type="common">Zebra finch</name>
    <name type="synonym">Poephila guttata</name>
    <dbReference type="NCBI Taxonomy" id="59729"/>
    <lineage>
        <taxon>Eukaryota</taxon>
        <taxon>Metazoa</taxon>
        <taxon>Chordata</taxon>
        <taxon>Craniata</taxon>
        <taxon>Vertebrata</taxon>
        <taxon>Euteleostomi</taxon>
        <taxon>Archelosauria</taxon>
        <taxon>Archosauria</taxon>
        <taxon>Dinosauria</taxon>
        <taxon>Saurischia</taxon>
        <taxon>Theropoda</taxon>
        <taxon>Coelurosauria</taxon>
        <taxon>Aves</taxon>
        <taxon>Neognathae</taxon>
        <taxon>Neoaves</taxon>
        <taxon>Telluraves</taxon>
        <taxon>Australaves</taxon>
        <taxon>Passeriformes</taxon>
        <taxon>Passeroidea</taxon>
        <taxon>Estrildidae</taxon>
        <taxon>Estrildinae</taxon>
        <taxon>Taeniopygia</taxon>
    </lineage>
</organism>
<name>H0ZG40_TAEGU</name>
<keyword evidence="7" id="KW-1185">Reference proteome</keyword>
<feature type="domain" description="Dynein heavy chain ATP-binding dynein motor region" evidence="5">
    <location>
        <begin position="395"/>
        <end position="451"/>
    </location>
</feature>
<dbReference type="GeneTree" id="ENSGT00940000155533"/>
<comment type="similarity">
    <text evidence="1">Belongs to the dynein heavy chain family.</text>
</comment>
<protein>
    <recommendedName>
        <fullName evidence="8">Dynein axonemal heavy chain 5</fullName>
    </recommendedName>
</protein>
<reference evidence="6" key="2">
    <citation type="submission" date="2025-08" db="UniProtKB">
        <authorList>
            <consortium name="Ensembl"/>
        </authorList>
    </citation>
    <scope>IDENTIFICATION</scope>
</reference>
<evidence type="ECO:0000259" key="5">
    <source>
        <dbReference type="Pfam" id="PF12781"/>
    </source>
</evidence>
<evidence type="ECO:0008006" key="8">
    <source>
        <dbReference type="Google" id="ProtNLM"/>
    </source>
</evidence>
<dbReference type="InterPro" id="IPR026983">
    <property type="entry name" value="DHC"/>
</dbReference>
<feature type="coiled-coil region" evidence="2">
    <location>
        <begin position="99"/>
        <end position="133"/>
    </location>
</feature>
<evidence type="ECO:0000259" key="3">
    <source>
        <dbReference type="Pfam" id="PF12777"/>
    </source>
</evidence>
<dbReference type="Ensembl" id="ENSTGUT00000009654.2">
    <property type="protein sequence ID" value="ENSTGUP00000009552.2"/>
    <property type="gene ID" value="ENSTGUG00000009271.2"/>
</dbReference>
<dbReference type="GO" id="GO:0005858">
    <property type="term" value="C:axonemal dynein complex"/>
    <property type="evidence" value="ECO:0007669"/>
    <property type="project" value="TreeGrafter"/>
</dbReference>
<dbReference type="InParanoid" id="H0ZG40"/>
<evidence type="ECO:0000256" key="2">
    <source>
        <dbReference type="SAM" id="Coils"/>
    </source>
</evidence>
<evidence type="ECO:0000313" key="7">
    <source>
        <dbReference type="Proteomes" id="UP000007754"/>
    </source>
</evidence>
<reference evidence="6" key="3">
    <citation type="submission" date="2025-09" db="UniProtKB">
        <authorList>
            <consortium name="Ensembl"/>
        </authorList>
    </citation>
    <scope>IDENTIFICATION</scope>
</reference>
<dbReference type="InterPro" id="IPR024317">
    <property type="entry name" value="Dynein_heavy_chain_D4_dom"/>
</dbReference>
<keyword evidence="2" id="KW-0175">Coiled coil</keyword>
<evidence type="ECO:0000313" key="6">
    <source>
        <dbReference type="Ensembl" id="ENSTGUP00000009552.2"/>
    </source>
</evidence>
<reference evidence="6 7" key="1">
    <citation type="journal article" date="2010" name="Nature">
        <title>The genome of a songbird.</title>
        <authorList>
            <person name="Warren W.C."/>
            <person name="Clayton D.F."/>
            <person name="Ellegren H."/>
            <person name="Arnold A.P."/>
            <person name="Hillier L.W."/>
            <person name="Kunstner A."/>
            <person name="Searle S."/>
            <person name="White S."/>
            <person name="Vilella A.J."/>
            <person name="Fairley S."/>
            <person name="Heger A."/>
            <person name="Kong L."/>
            <person name="Ponting C.P."/>
            <person name="Jarvis E.D."/>
            <person name="Mello C.V."/>
            <person name="Minx P."/>
            <person name="Lovell P."/>
            <person name="Velho T.A."/>
            <person name="Ferris M."/>
            <person name="Balakrishnan C.N."/>
            <person name="Sinha S."/>
            <person name="Blatti C."/>
            <person name="London S.E."/>
            <person name="Li Y."/>
            <person name="Lin Y.C."/>
            <person name="George J."/>
            <person name="Sweedler J."/>
            <person name="Southey B."/>
            <person name="Gunaratne P."/>
            <person name="Watson M."/>
            <person name="Nam K."/>
            <person name="Backstrom N."/>
            <person name="Smeds L."/>
            <person name="Nabholz B."/>
            <person name="Itoh Y."/>
            <person name="Whitney O."/>
            <person name="Pfenning A.R."/>
            <person name="Howard J."/>
            <person name="Volker M."/>
            <person name="Skinner B.M."/>
            <person name="Griffin D.K."/>
            <person name="Ye L."/>
            <person name="McLaren W.M."/>
            <person name="Flicek P."/>
            <person name="Quesada V."/>
            <person name="Velasco G."/>
            <person name="Lopez-Otin C."/>
            <person name="Puente X.S."/>
            <person name="Olender T."/>
            <person name="Lancet D."/>
            <person name="Smit A.F."/>
            <person name="Hubley R."/>
            <person name="Konkel M.K."/>
            <person name="Walker J.A."/>
            <person name="Batzer M.A."/>
            <person name="Gu W."/>
            <person name="Pollock D.D."/>
            <person name="Chen L."/>
            <person name="Cheng Z."/>
            <person name="Eichler E.E."/>
            <person name="Stapley J."/>
            <person name="Slate J."/>
            <person name="Ekblom R."/>
            <person name="Birkhead T."/>
            <person name="Burke T."/>
            <person name="Burt D."/>
            <person name="Scharff C."/>
            <person name="Adam I."/>
            <person name="Richard H."/>
            <person name="Sultan M."/>
            <person name="Soldatov A."/>
            <person name="Lehrach H."/>
            <person name="Edwards S.V."/>
            <person name="Yang S.P."/>
            <person name="Li X."/>
            <person name="Graves T."/>
            <person name="Fulton L."/>
            <person name="Nelson J."/>
            <person name="Chinwalla A."/>
            <person name="Hou S."/>
            <person name="Mardis E.R."/>
            <person name="Wilson R.K."/>
        </authorList>
    </citation>
    <scope>NUCLEOTIDE SEQUENCE [LARGE SCALE GENOMIC DNA]</scope>
</reference>
<dbReference type="PANTHER" id="PTHR46532:SF13">
    <property type="entry name" value="CYTOPLASMIC DYNEIN 1 HEAVY CHAIN 1"/>
    <property type="match status" value="1"/>
</dbReference>
<dbReference type="GO" id="GO:0045505">
    <property type="term" value="F:dynein intermediate chain binding"/>
    <property type="evidence" value="ECO:0007669"/>
    <property type="project" value="InterPro"/>
</dbReference>
<dbReference type="InterPro" id="IPR024743">
    <property type="entry name" value="Dynein_HC_stalk"/>
</dbReference>
<proteinExistence type="inferred from homology"/>
<dbReference type="Proteomes" id="UP000007754">
    <property type="component" value="Chromosome 3"/>
</dbReference>
<feature type="domain" description="Dynein heavy chain coiled coil stalk" evidence="3">
    <location>
        <begin position="186"/>
        <end position="365"/>
    </location>
</feature>
<dbReference type="AlphaFoldDB" id="H0ZG40"/>
<dbReference type="Pfam" id="PF12777">
    <property type="entry name" value="MT"/>
    <property type="match status" value="1"/>
</dbReference>
<feature type="domain" description="Dynein heavy chain AAA module D4" evidence="4">
    <location>
        <begin position="15"/>
        <end position="76"/>
    </location>
</feature>
<sequence length="465" mass="52800">MRSLVTSFPPSKRMSEHFLSSFDMDCTADTKMEIVQCMGSFQDGVAEKCSDYFQRYRRSTHVTPKSYLTFIQGYKTTYKEKHAEVQILSNRINTGLEKLKEASESVAALSRELEVKEKELQIANEKADMVLKEVTVKTQAAENMKGDVQKVKDKAQAIVDSITVDKAITEEKLEAAKPALEEAEAALQQFQKDTITEEVVELLSPYFEMVDYNIETAKRVCGNVAGLCLWTKAVAVFFSINKEVLPLKANLAIQEKRLTSAMLDLQKAQEELGAKQEQLDIVQAEYENAMREKQTLLEDAERCRHKMQTASSLISGLAGEKERWTEQSKEFAMQTKTLVGDVLLATAFLSYSGPFNQEFHSLLLNDWQKEMKSRKIPFHNNLNLIEMLTDAPTIREWNLQGLPNDDLSIQNRIIVTKASRNPLLIDPQTQGKIWIKNKEGRNDLQVIEMLVLSKSLKAYNMDVSC</sequence>
<accession>H0ZG40</accession>
<dbReference type="FunFam" id="1.20.920.20:FF:000058">
    <property type="entry name" value="Uncharacterized protein"/>
    <property type="match status" value="1"/>
</dbReference>
<dbReference type="Pfam" id="PF12781">
    <property type="entry name" value="AAA_9"/>
    <property type="match status" value="1"/>
</dbReference>
<dbReference type="Pfam" id="PF12780">
    <property type="entry name" value="AAA_8"/>
    <property type="match status" value="1"/>
</dbReference>
<evidence type="ECO:0000259" key="4">
    <source>
        <dbReference type="Pfam" id="PF12780"/>
    </source>
</evidence>
<dbReference type="PANTHER" id="PTHR46532">
    <property type="entry name" value="MALE FERTILITY FACTOR KL5"/>
    <property type="match status" value="1"/>
</dbReference>
<dbReference type="Gene3D" id="1.20.920.20">
    <property type="match status" value="2"/>
</dbReference>
<dbReference type="InterPro" id="IPR035706">
    <property type="entry name" value="AAA_9"/>
</dbReference>
<dbReference type="GO" id="GO:0051959">
    <property type="term" value="F:dynein light intermediate chain binding"/>
    <property type="evidence" value="ECO:0007669"/>
    <property type="project" value="InterPro"/>
</dbReference>
<dbReference type="HOGENOM" id="CLU_049989_2_0_1"/>
<feature type="coiled-coil region" evidence="2">
    <location>
        <begin position="251"/>
        <end position="306"/>
    </location>
</feature>
<evidence type="ECO:0000256" key="1">
    <source>
        <dbReference type="ARBA" id="ARBA00008887"/>
    </source>
</evidence>
<dbReference type="GO" id="GO:0007018">
    <property type="term" value="P:microtubule-based movement"/>
    <property type="evidence" value="ECO:0007669"/>
    <property type="project" value="InterPro"/>
</dbReference>
<dbReference type="OMA" id="QVRNNME"/>